<feature type="compositionally biased region" description="Gly residues" evidence="1">
    <location>
        <begin position="110"/>
        <end position="120"/>
    </location>
</feature>
<feature type="region of interest" description="Disordered" evidence="1">
    <location>
        <begin position="128"/>
        <end position="185"/>
    </location>
</feature>
<reference evidence="2" key="1">
    <citation type="submission" date="2023-03" db="EMBL/GenBank/DDBJ databases">
        <title>Massive genome expansion in bonnet fungi (Mycena s.s.) driven by repeated elements and novel gene families across ecological guilds.</title>
        <authorList>
            <consortium name="Lawrence Berkeley National Laboratory"/>
            <person name="Harder C.B."/>
            <person name="Miyauchi S."/>
            <person name="Viragh M."/>
            <person name="Kuo A."/>
            <person name="Thoen E."/>
            <person name="Andreopoulos B."/>
            <person name="Lu D."/>
            <person name="Skrede I."/>
            <person name="Drula E."/>
            <person name="Henrissat B."/>
            <person name="Morin E."/>
            <person name="Kohler A."/>
            <person name="Barry K."/>
            <person name="LaButti K."/>
            <person name="Morin E."/>
            <person name="Salamov A."/>
            <person name="Lipzen A."/>
            <person name="Mereny Z."/>
            <person name="Hegedus B."/>
            <person name="Baldrian P."/>
            <person name="Stursova M."/>
            <person name="Weitz H."/>
            <person name="Taylor A."/>
            <person name="Grigoriev I.V."/>
            <person name="Nagy L.G."/>
            <person name="Martin F."/>
            <person name="Kauserud H."/>
        </authorList>
    </citation>
    <scope>NUCLEOTIDE SEQUENCE</scope>
    <source>
        <strain evidence="2">CBHHK067</strain>
    </source>
</reference>
<sequence>MHAEASVSSSWDTDTSSDAGAPSHWMPLPIPSLPCRSVRDPTHAPTHSLPHTLSPMRLSIRLRLALCPPASHRPNASTADPPMRACARASDMEAAVDVDVSGVVPRRTGTDGGGDGGAGLGARDKVWEEKEGELEGTTTYAVDKGAEEGEQRAHRDRMLLARAGTGADEQAEEGATEQSRRQFPA</sequence>
<evidence type="ECO:0000313" key="3">
    <source>
        <dbReference type="Proteomes" id="UP001221757"/>
    </source>
</evidence>
<evidence type="ECO:0000256" key="1">
    <source>
        <dbReference type="SAM" id="MobiDB-lite"/>
    </source>
</evidence>
<comment type="caution">
    <text evidence="2">The sequence shown here is derived from an EMBL/GenBank/DDBJ whole genome shotgun (WGS) entry which is preliminary data.</text>
</comment>
<protein>
    <submittedName>
        <fullName evidence="2">Uncharacterized protein</fullName>
    </submittedName>
</protein>
<gene>
    <name evidence="2" type="ORF">B0H17DRAFT_1201607</name>
</gene>
<evidence type="ECO:0000313" key="2">
    <source>
        <dbReference type="EMBL" id="KAJ7690470.1"/>
    </source>
</evidence>
<dbReference type="EMBL" id="JARKIE010000064">
    <property type="protein sequence ID" value="KAJ7690470.1"/>
    <property type="molecule type" value="Genomic_DNA"/>
</dbReference>
<organism evidence="2 3">
    <name type="scientific">Mycena rosella</name>
    <name type="common">Pink bonnet</name>
    <name type="synonym">Agaricus rosellus</name>
    <dbReference type="NCBI Taxonomy" id="1033263"/>
    <lineage>
        <taxon>Eukaryota</taxon>
        <taxon>Fungi</taxon>
        <taxon>Dikarya</taxon>
        <taxon>Basidiomycota</taxon>
        <taxon>Agaricomycotina</taxon>
        <taxon>Agaricomycetes</taxon>
        <taxon>Agaricomycetidae</taxon>
        <taxon>Agaricales</taxon>
        <taxon>Marasmiineae</taxon>
        <taxon>Mycenaceae</taxon>
        <taxon>Mycena</taxon>
    </lineage>
</organism>
<dbReference type="Proteomes" id="UP001221757">
    <property type="component" value="Unassembled WGS sequence"/>
</dbReference>
<feature type="compositionally biased region" description="Basic and acidic residues" evidence="1">
    <location>
        <begin position="144"/>
        <end position="159"/>
    </location>
</feature>
<proteinExistence type="predicted"/>
<keyword evidence="3" id="KW-1185">Reference proteome</keyword>
<dbReference type="AlphaFoldDB" id="A0AAD7GJ58"/>
<feature type="compositionally biased region" description="Low complexity" evidence="1">
    <location>
        <begin position="1"/>
        <end position="18"/>
    </location>
</feature>
<accession>A0AAD7GJ58</accession>
<feature type="region of interest" description="Disordered" evidence="1">
    <location>
        <begin position="1"/>
        <end position="28"/>
    </location>
</feature>
<feature type="region of interest" description="Disordered" evidence="1">
    <location>
        <begin position="103"/>
        <end position="122"/>
    </location>
</feature>
<name>A0AAD7GJ58_MYCRO</name>